<feature type="compositionally biased region" description="Basic residues" evidence="4">
    <location>
        <begin position="196"/>
        <end position="217"/>
    </location>
</feature>
<dbReference type="SUPFAM" id="SSF53218">
    <property type="entry name" value="Molybdenum cofactor biosynthesis proteins"/>
    <property type="match status" value="2"/>
</dbReference>
<keyword evidence="3" id="KW-0479">Metal-binding</keyword>
<dbReference type="SUPFAM" id="SSF63882">
    <property type="entry name" value="MoeA N-terminal region -like"/>
    <property type="match status" value="1"/>
</dbReference>
<dbReference type="GO" id="GO:0046872">
    <property type="term" value="F:metal ion binding"/>
    <property type="evidence" value="ECO:0007669"/>
    <property type="project" value="UniProtKB-UniRule"/>
</dbReference>
<feature type="domain" description="MoaB/Mog" evidence="5">
    <location>
        <begin position="440"/>
        <end position="590"/>
    </location>
</feature>
<dbReference type="InterPro" id="IPR005110">
    <property type="entry name" value="MoeA_linker/N"/>
</dbReference>
<dbReference type="SMART" id="SM00852">
    <property type="entry name" value="MoCF_biosynth"/>
    <property type="match status" value="2"/>
</dbReference>
<dbReference type="Proteomes" id="UP000304928">
    <property type="component" value="Unassembled WGS sequence"/>
</dbReference>
<dbReference type="InterPro" id="IPR036135">
    <property type="entry name" value="MoeA_linker/N_sf"/>
</dbReference>
<feature type="region of interest" description="Disordered" evidence="4">
    <location>
        <begin position="614"/>
        <end position="634"/>
    </location>
</feature>
<gene>
    <name evidence="6" type="ORF">D6D15_07199</name>
</gene>
<dbReference type="Gene3D" id="3.40.980.10">
    <property type="entry name" value="MoaB/Mog-like domain"/>
    <property type="match status" value="2"/>
</dbReference>
<proteinExistence type="inferred from homology"/>
<evidence type="ECO:0000313" key="7">
    <source>
        <dbReference type="Proteomes" id="UP000304928"/>
    </source>
</evidence>
<evidence type="ECO:0000259" key="5">
    <source>
        <dbReference type="SMART" id="SM00852"/>
    </source>
</evidence>
<dbReference type="AlphaFoldDB" id="A0A4S9B292"/>
<dbReference type="GO" id="GO:0005524">
    <property type="term" value="F:ATP binding"/>
    <property type="evidence" value="ECO:0007669"/>
    <property type="project" value="UniProtKB-UniRule"/>
</dbReference>
<dbReference type="Gene3D" id="3.90.105.10">
    <property type="entry name" value="Molybdopterin biosynthesis moea protein, domain 2"/>
    <property type="match status" value="1"/>
</dbReference>
<dbReference type="GO" id="GO:0005829">
    <property type="term" value="C:cytosol"/>
    <property type="evidence" value="ECO:0007669"/>
    <property type="project" value="TreeGrafter"/>
</dbReference>
<comment type="caution">
    <text evidence="6">The sequence shown here is derived from an EMBL/GenBank/DDBJ whole genome shotgun (WGS) entry which is preliminary data.</text>
</comment>
<keyword evidence="3" id="KW-0460">Magnesium</keyword>
<accession>A0A4S9B292</accession>
<dbReference type="GO" id="GO:0006777">
    <property type="term" value="P:Mo-molybdopterin cofactor biosynthetic process"/>
    <property type="evidence" value="ECO:0007669"/>
    <property type="project" value="UniProtKB-UniRule"/>
</dbReference>
<evidence type="ECO:0000313" key="6">
    <source>
        <dbReference type="EMBL" id="THW86691.1"/>
    </source>
</evidence>
<dbReference type="GO" id="GO:0061598">
    <property type="term" value="F:molybdopterin adenylyltransferase activity"/>
    <property type="evidence" value="ECO:0007669"/>
    <property type="project" value="UniProtKB-UniRule"/>
</dbReference>
<comment type="function">
    <text evidence="3">Catalyzes two steps in the biosynthesis of the molybdenum cofactor. In the first step, molybdopterin is adenylated. Subsequently, molybdate is inserted into adenylated molybdopterin and AMP is released.</text>
</comment>
<dbReference type="FunFam" id="3.40.980.10:FF:000011">
    <property type="entry name" value="Molybdopterin molybdenumtransferase"/>
    <property type="match status" value="1"/>
</dbReference>
<dbReference type="InterPro" id="IPR038987">
    <property type="entry name" value="MoeA-like"/>
</dbReference>
<keyword evidence="3" id="KW-0500">Molybdenum</keyword>
<dbReference type="Pfam" id="PF00994">
    <property type="entry name" value="MoCF_biosynth"/>
    <property type="match status" value="2"/>
</dbReference>
<evidence type="ECO:0000256" key="2">
    <source>
        <dbReference type="ARBA" id="ARBA00023150"/>
    </source>
</evidence>
<dbReference type="InterPro" id="IPR036425">
    <property type="entry name" value="MoaB/Mog-like_dom_sf"/>
</dbReference>
<dbReference type="Gene3D" id="2.170.190.11">
    <property type="entry name" value="Molybdopterin biosynthesis moea protein, domain 3"/>
    <property type="match status" value="1"/>
</dbReference>
<organism evidence="6 7">
    <name type="scientific">Aureobasidium pullulans</name>
    <name type="common">Black yeast</name>
    <name type="synonym">Pullularia pullulans</name>
    <dbReference type="NCBI Taxonomy" id="5580"/>
    <lineage>
        <taxon>Eukaryota</taxon>
        <taxon>Fungi</taxon>
        <taxon>Dikarya</taxon>
        <taxon>Ascomycota</taxon>
        <taxon>Pezizomycotina</taxon>
        <taxon>Dothideomycetes</taxon>
        <taxon>Dothideomycetidae</taxon>
        <taxon>Dothideales</taxon>
        <taxon>Saccotheciaceae</taxon>
        <taxon>Aureobasidium</taxon>
    </lineage>
</organism>
<comment type="catalytic activity">
    <reaction evidence="3">
        <text>adenylyl-molybdopterin + molybdate = Mo-molybdopterin + AMP + H(+)</text>
        <dbReference type="Rhea" id="RHEA:35047"/>
        <dbReference type="ChEBI" id="CHEBI:15378"/>
        <dbReference type="ChEBI" id="CHEBI:36264"/>
        <dbReference type="ChEBI" id="CHEBI:62727"/>
        <dbReference type="ChEBI" id="CHEBI:71302"/>
        <dbReference type="ChEBI" id="CHEBI:456215"/>
    </reaction>
</comment>
<dbReference type="GO" id="GO:0061599">
    <property type="term" value="F:molybdopterin molybdotransferase activity"/>
    <property type="evidence" value="ECO:0007669"/>
    <property type="project" value="UniProtKB-UniRule"/>
</dbReference>
<dbReference type="EMBL" id="QZAR01000143">
    <property type="protein sequence ID" value="THW86691.1"/>
    <property type="molecule type" value="Genomic_DNA"/>
</dbReference>
<comment type="catalytic activity">
    <reaction evidence="3">
        <text>molybdopterin + ATP + H(+) = adenylyl-molybdopterin + diphosphate</text>
        <dbReference type="Rhea" id="RHEA:31331"/>
        <dbReference type="ChEBI" id="CHEBI:15378"/>
        <dbReference type="ChEBI" id="CHEBI:30616"/>
        <dbReference type="ChEBI" id="CHEBI:33019"/>
        <dbReference type="ChEBI" id="CHEBI:58698"/>
        <dbReference type="ChEBI" id="CHEBI:62727"/>
    </reaction>
</comment>
<evidence type="ECO:0000256" key="4">
    <source>
        <dbReference type="SAM" id="MobiDB-lite"/>
    </source>
</evidence>
<comment type="similarity">
    <text evidence="3">Belongs to the MoeA family.</text>
</comment>
<feature type="compositionally biased region" description="Basic and acidic residues" evidence="4">
    <location>
        <begin position="176"/>
        <end position="191"/>
    </location>
</feature>
<dbReference type="PANTHER" id="PTHR10192:SF5">
    <property type="entry name" value="GEPHYRIN"/>
    <property type="match status" value="1"/>
</dbReference>
<keyword evidence="2 3" id="KW-0501">Molybdenum cofactor biosynthesis</keyword>
<evidence type="ECO:0000256" key="1">
    <source>
        <dbReference type="ARBA" id="ARBA00008339"/>
    </source>
</evidence>
<comment type="pathway">
    <text evidence="3">Cofactor biosynthesis; molybdopterin biosynthesis.</text>
</comment>
<dbReference type="UniPathway" id="UPA00344"/>
<name>A0A4S9B292_AURPU</name>
<protein>
    <recommendedName>
        <fullName evidence="5">MoaB/Mog domain-containing protein</fullName>
    </recommendedName>
</protein>
<dbReference type="Pfam" id="PF03453">
    <property type="entry name" value="MoeA_N"/>
    <property type="match status" value="1"/>
</dbReference>
<dbReference type="FunFam" id="2.170.190.11:FF:000002">
    <property type="entry name" value="Molybdopterin molybdenumtransferase"/>
    <property type="match status" value="1"/>
</dbReference>
<comment type="similarity">
    <text evidence="1">In the C-terminal section; belongs to the MoeA family.</text>
</comment>
<dbReference type="CDD" id="cd00887">
    <property type="entry name" value="MoeA"/>
    <property type="match status" value="1"/>
</dbReference>
<dbReference type="PANTHER" id="PTHR10192">
    <property type="entry name" value="MOLYBDOPTERIN BIOSYNTHESIS PROTEIN"/>
    <property type="match status" value="1"/>
</dbReference>
<comment type="cofactor">
    <cofactor evidence="3">
        <name>Mg(2+)</name>
        <dbReference type="ChEBI" id="CHEBI:18420"/>
    </cofactor>
</comment>
<reference evidence="6 7" key="1">
    <citation type="submission" date="2018-10" db="EMBL/GenBank/DDBJ databases">
        <title>Fifty Aureobasidium pullulans genomes reveal a recombining polyextremotolerant generalist.</title>
        <authorList>
            <person name="Gostincar C."/>
            <person name="Turk M."/>
            <person name="Zajc J."/>
            <person name="Gunde-Cimerman N."/>
        </authorList>
    </citation>
    <scope>NUCLEOTIDE SEQUENCE [LARGE SCALE GENOMIC DNA]</scope>
    <source>
        <strain evidence="6 7">EXF-10507</strain>
    </source>
</reference>
<keyword evidence="3" id="KW-0808">Transferase</keyword>
<dbReference type="PROSITE" id="PS01079">
    <property type="entry name" value="MOCF_BIOSYNTHESIS_2"/>
    <property type="match status" value="1"/>
</dbReference>
<feature type="domain" description="MoaB/Mog" evidence="5">
    <location>
        <begin position="10"/>
        <end position="156"/>
    </location>
</feature>
<sequence length="691" mass="73324">MADQQKLTASIIIISETASADPSTDKCIPTLQKVFTSLGASKWEVTATKIIPDDVTEIQNVVLESCAEGVNLIVTSGGTGFAVKDVTPEAVGPLIQKHAPGLVHGMLAASLEVTPFAVMSRPVAGVRDGSLILTLPGSPKGAKENLEAVFKLLGHACLQAQGGDSRSLHKGGVEKLEKEAGVSAKGGEKKVGGGHSHSHGHGHGGHGCGHNHGHGHGGHQGPKAHTAPEERPQQSNDPAQGPSRRYRQSPYPMLTVKDALQKIAEHTPSPTIIKLPVNESLVGHVLAEDVTAQESVPAFRASIVDGYAVIAGSDAPSTKGVFPVSMISHAQAGEHQELQKGQIARITTGAPLPPGATSVVMVEDTILVSKTDDGNEEKEVEILTDEIEVGENVREVGSDVQSGDVIMQKGEGISAIGGEFGLLASVGVKEVSVYKKPIVGVLSTGDEIVNHDREGDLKRGEVRDTNRPTLLTAIRGSGFEAVDLGIVSDKPGALEQTLRDATRKVDVIITSGGVSMGELDLLKPTLERQLGGSIHFGRVAMKPGKPTTFATIPVKSNSGERIDKVVFSLPGNPASCVVTYHLFVLPSLHQMAGVEPRGCARVKVQLNGDVRGRQMNHHGTAVNRESSTERQRRANTDTFHRFAYLPTERGNSRCEDRKREYCIASTSHVHPGTTITCVYGAEKTWLQRRLD</sequence>
<dbReference type="InterPro" id="IPR008284">
    <property type="entry name" value="MoCF_biosynth_CS"/>
</dbReference>
<dbReference type="InterPro" id="IPR001453">
    <property type="entry name" value="MoaB/Mog_dom"/>
</dbReference>
<dbReference type="CDD" id="cd00886">
    <property type="entry name" value="MogA_MoaB"/>
    <property type="match status" value="1"/>
</dbReference>
<feature type="region of interest" description="Disordered" evidence="4">
    <location>
        <begin position="176"/>
        <end position="250"/>
    </location>
</feature>
<dbReference type="NCBIfam" id="TIGR00177">
    <property type="entry name" value="molyb_syn"/>
    <property type="match status" value="2"/>
</dbReference>
<evidence type="ECO:0000256" key="3">
    <source>
        <dbReference type="RuleBase" id="RU365090"/>
    </source>
</evidence>